<evidence type="ECO:0000313" key="3">
    <source>
        <dbReference type="Proteomes" id="UP000325395"/>
    </source>
</evidence>
<protein>
    <submittedName>
        <fullName evidence="2">Uncharacterized protein</fullName>
    </submittedName>
</protein>
<sequence length="196" mass="22022">MFHILNFVQSLGACFTKSARKPRTAIEATNEILAQQMVLPSPSSISDAAWKPTGEVVIQKYTTREEKEVIDIIEAEMKWGISFFRDYSGYKIEDHKGRPDNHLSDTKVVSSKRKGKSFEVQPLKKQKSSNLLQTPTGDHPMEALFDTKSPTDQTPGDKDITVPDPEETGDQELSLKDAIKLARDAADKMKELKKEL</sequence>
<gene>
    <name evidence="2" type="ORF">BDV36DRAFT_306166</name>
</gene>
<name>A0ABQ6X5Z8_9EURO</name>
<accession>A0ABQ6X5Z8</accession>
<evidence type="ECO:0000256" key="1">
    <source>
        <dbReference type="SAM" id="MobiDB-lite"/>
    </source>
</evidence>
<feature type="compositionally biased region" description="Basic and acidic residues" evidence="1">
    <location>
        <begin position="94"/>
        <end position="105"/>
    </location>
</feature>
<proteinExistence type="predicted"/>
<dbReference type="Proteomes" id="UP000325395">
    <property type="component" value="Unassembled WGS sequence"/>
</dbReference>
<keyword evidence="3" id="KW-1185">Reference proteome</keyword>
<evidence type="ECO:0000313" key="2">
    <source>
        <dbReference type="EMBL" id="KAE8423661.1"/>
    </source>
</evidence>
<organism evidence="2 3">
    <name type="scientific">Aspergillus pseudocaelatus</name>
    <dbReference type="NCBI Taxonomy" id="1825620"/>
    <lineage>
        <taxon>Eukaryota</taxon>
        <taxon>Fungi</taxon>
        <taxon>Dikarya</taxon>
        <taxon>Ascomycota</taxon>
        <taxon>Pezizomycotina</taxon>
        <taxon>Eurotiomycetes</taxon>
        <taxon>Eurotiomycetidae</taxon>
        <taxon>Eurotiales</taxon>
        <taxon>Aspergillaceae</taxon>
        <taxon>Aspergillus</taxon>
        <taxon>Aspergillus subgen. Circumdati</taxon>
    </lineage>
</organism>
<reference evidence="2 3" key="1">
    <citation type="submission" date="2019-04" db="EMBL/GenBank/DDBJ databases">
        <authorList>
            <consortium name="DOE Joint Genome Institute"/>
            <person name="Mondo S."/>
            <person name="Kjaerbolling I."/>
            <person name="Vesth T."/>
            <person name="Frisvad J.C."/>
            <person name="Nybo J.L."/>
            <person name="Theobald S."/>
            <person name="Kildgaard S."/>
            <person name="Isbrandt T."/>
            <person name="Kuo A."/>
            <person name="Sato A."/>
            <person name="Lyhne E.K."/>
            <person name="Kogle M.E."/>
            <person name="Wiebenga A."/>
            <person name="Kun R.S."/>
            <person name="Lubbers R.J."/>
            <person name="Makela M.R."/>
            <person name="Barry K."/>
            <person name="Chovatia M."/>
            <person name="Clum A."/>
            <person name="Daum C."/>
            <person name="Haridas S."/>
            <person name="He G."/>
            <person name="LaButti K."/>
            <person name="Lipzen A."/>
            <person name="Riley R."/>
            <person name="Salamov A."/>
            <person name="Simmons B.A."/>
            <person name="Magnuson J.K."/>
            <person name="Henrissat B."/>
            <person name="Mortensen U.H."/>
            <person name="Larsen T.O."/>
            <person name="Devries R.P."/>
            <person name="Grigoriev I.V."/>
            <person name="Machida M."/>
            <person name="Baker S.E."/>
            <person name="Andersen M.R."/>
            <person name="Cantor M.N."/>
            <person name="Hua S.X."/>
        </authorList>
    </citation>
    <scope>NUCLEOTIDE SEQUENCE [LARGE SCALE GENOMIC DNA]</scope>
    <source>
        <strain evidence="2 3">CBS 117616</strain>
    </source>
</reference>
<dbReference type="EMBL" id="ML735688">
    <property type="protein sequence ID" value="KAE8423661.1"/>
    <property type="molecule type" value="Genomic_DNA"/>
</dbReference>
<feature type="region of interest" description="Disordered" evidence="1">
    <location>
        <begin position="94"/>
        <end position="174"/>
    </location>
</feature>